<accession>A0A624MMZ4</accession>
<comment type="caution">
    <text evidence="1">The sequence shown here is derived from an EMBL/GenBank/DDBJ whole genome shotgun (WGS) entry which is preliminary data.</text>
</comment>
<sequence length="64" mass="7449">MVSMLPSCTFVKVQKCSLSNIIAKKRAIGNIEKTFWSDMYNIMALSYSVNVHWAIKCLNWLHRQ</sequence>
<dbReference type="EMBL" id="AALHHT010000006">
    <property type="protein sequence ID" value="ECZ6323047.1"/>
    <property type="molecule type" value="Genomic_DNA"/>
</dbReference>
<proteinExistence type="predicted"/>
<organism evidence="1">
    <name type="scientific">Salmonella enterica</name>
    <name type="common">Salmonella choleraesuis</name>
    <dbReference type="NCBI Taxonomy" id="28901"/>
    <lineage>
        <taxon>Bacteria</taxon>
        <taxon>Pseudomonadati</taxon>
        <taxon>Pseudomonadota</taxon>
        <taxon>Gammaproteobacteria</taxon>
        <taxon>Enterobacterales</taxon>
        <taxon>Enterobacteriaceae</taxon>
        <taxon>Salmonella</taxon>
    </lineage>
</organism>
<gene>
    <name evidence="1" type="ORF">F8W48_17665</name>
</gene>
<name>A0A624MMZ4_SALER</name>
<reference evidence="1" key="1">
    <citation type="submission" date="2019-10" db="EMBL/GenBank/DDBJ databases">
        <authorList>
            <consortium name="PulseNet: The National Subtyping Network for Foodborne Disease Surveillance"/>
            <person name="Tarr C.L."/>
            <person name="Trees E."/>
            <person name="Katz L.S."/>
            <person name="Carleton-Romer H.A."/>
            <person name="Stroika S."/>
            <person name="Kucerova Z."/>
            <person name="Roache K.F."/>
            <person name="Sabol A.L."/>
            <person name="Besser J."/>
            <person name="Gerner-Smidt P."/>
        </authorList>
    </citation>
    <scope>NUCLEOTIDE SEQUENCE</scope>
    <source>
        <strain evidence="1">PNUSAS103982</strain>
    </source>
</reference>
<protein>
    <submittedName>
        <fullName evidence="1">Uncharacterized protein</fullName>
    </submittedName>
</protein>
<dbReference type="AlphaFoldDB" id="A0A624MMZ4"/>
<evidence type="ECO:0000313" key="1">
    <source>
        <dbReference type="EMBL" id="ECZ6323047.1"/>
    </source>
</evidence>